<dbReference type="GO" id="GO:0008270">
    <property type="term" value="F:zinc ion binding"/>
    <property type="evidence" value="ECO:0007669"/>
    <property type="project" value="UniProtKB-KW"/>
</dbReference>
<evidence type="ECO:0000256" key="2">
    <source>
        <dbReference type="SAM" id="MobiDB-lite"/>
    </source>
</evidence>
<evidence type="ECO:0000259" key="3">
    <source>
        <dbReference type="PROSITE" id="PS50157"/>
    </source>
</evidence>
<dbReference type="InterPro" id="IPR036236">
    <property type="entry name" value="Znf_C2H2_sf"/>
</dbReference>
<gene>
    <name evidence="4" type="ORF">CHIRRI_LOCUS1314</name>
</gene>
<dbReference type="SMART" id="SM00355">
    <property type="entry name" value="ZnF_C2H2"/>
    <property type="match status" value="2"/>
</dbReference>
<feature type="compositionally biased region" description="Low complexity" evidence="2">
    <location>
        <begin position="508"/>
        <end position="521"/>
    </location>
</feature>
<feature type="domain" description="C2H2-type" evidence="3">
    <location>
        <begin position="163"/>
        <end position="188"/>
    </location>
</feature>
<organism evidence="4 5">
    <name type="scientific">Chironomus riparius</name>
    <dbReference type="NCBI Taxonomy" id="315576"/>
    <lineage>
        <taxon>Eukaryota</taxon>
        <taxon>Metazoa</taxon>
        <taxon>Ecdysozoa</taxon>
        <taxon>Arthropoda</taxon>
        <taxon>Hexapoda</taxon>
        <taxon>Insecta</taxon>
        <taxon>Pterygota</taxon>
        <taxon>Neoptera</taxon>
        <taxon>Endopterygota</taxon>
        <taxon>Diptera</taxon>
        <taxon>Nematocera</taxon>
        <taxon>Chironomoidea</taxon>
        <taxon>Chironomidae</taxon>
        <taxon>Chironominae</taxon>
        <taxon>Chironomus</taxon>
    </lineage>
</organism>
<feature type="compositionally biased region" description="Basic and acidic residues" evidence="2">
    <location>
        <begin position="239"/>
        <end position="255"/>
    </location>
</feature>
<dbReference type="PROSITE" id="PS50157">
    <property type="entry name" value="ZINC_FINGER_C2H2_2"/>
    <property type="match status" value="2"/>
</dbReference>
<proteinExistence type="predicted"/>
<dbReference type="InterPro" id="IPR013087">
    <property type="entry name" value="Znf_C2H2_type"/>
</dbReference>
<dbReference type="Proteomes" id="UP001153620">
    <property type="component" value="Chromosome 1"/>
</dbReference>
<reference evidence="4" key="1">
    <citation type="submission" date="2022-01" db="EMBL/GenBank/DDBJ databases">
        <authorList>
            <person name="King R."/>
        </authorList>
    </citation>
    <scope>NUCLEOTIDE SEQUENCE</scope>
</reference>
<keyword evidence="1" id="KW-0862">Zinc</keyword>
<dbReference type="SUPFAM" id="SSF57667">
    <property type="entry name" value="beta-beta-alpha zinc fingers"/>
    <property type="match status" value="2"/>
</dbReference>
<reference evidence="4" key="2">
    <citation type="submission" date="2022-10" db="EMBL/GenBank/DDBJ databases">
        <authorList>
            <consortium name="ENA_rothamsted_submissions"/>
            <consortium name="culmorum"/>
            <person name="King R."/>
        </authorList>
    </citation>
    <scope>NUCLEOTIDE SEQUENCE</scope>
</reference>
<keyword evidence="1" id="KW-0863">Zinc-finger</keyword>
<feature type="region of interest" description="Disordered" evidence="2">
    <location>
        <begin position="508"/>
        <end position="530"/>
    </location>
</feature>
<feature type="domain" description="C2H2-type" evidence="3">
    <location>
        <begin position="538"/>
        <end position="565"/>
    </location>
</feature>
<feature type="compositionally biased region" description="Low complexity" evidence="2">
    <location>
        <begin position="95"/>
        <end position="106"/>
    </location>
</feature>
<keyword evidence="5" id="KW-1185">Reference proteome</keyword>
<feature type="compositionally biased region" description="Polar residues" evidence="2">
    <location>
        <begin position="309"/>
        <end position="323"/>
    </location>
</feature>
<dbReference type="PROSITE" id="PS00028">
    <property type="entry name" value="ZINC_FINGER_C2H2_1"/>
    <property type="match status" value="2"/>
</dbReference>
<feature type="region of interest" description="Disordered" evidence="2">
    <location>
        <begin position="85"/>
        <end position="116"/>
    </location>
</feature>
<protein>
    <recommendedName>
        <fullName evidence="3">C2H2-type domain-containing protein</fullName>
    </recommendedName>
</protein>
<sequence length="566" mass="65089">MDNDQQTNDITENPIHTQSAEEFQSLEQVCLPEEQPGTSHQNNEDVDMLEIKHERDDNINSVIYEQSIPISSSVEIKMESKLESNNIKIEEPDQTDSSPDTSRTTSAFDEEDGTEKVFEEEVVEEQVVQEGVVQEELIECYVASEKLDKIVQERMLLQDEILFYCEYCSLDFAAQAYLTRHEHTKKHARAVIMARRGRWTKQKARYKRKNPVKIPQKFQKAKIISAIINKSKNKQSQKAAEKKPKTSTLEQKDHHVVPEMNNVTPTSTQFGSGLGTLYDDESVYHIQEIEEYSQAQNCISPSEEDSVVPSISHQQSQDLVPSTNRLQLQDIVPSTSRQQPQYLVPSTSRQQLQHLIPSTSRQQPQYLVPSTSRQQLQQLIPSTSRQQPQYLVRSPSTQQLQHLIPSTSYQLSQNLVPSTSYQQFRNLIPSTSRQQPQCLIPSTSRQQTQHFVPSNNREHLADIVSRTSRQQPRVYAQSLTPLYENYVQKLQMLSSVFSQLSTIQPQSLSIQSTSSQKTQKSAHNSLKQEKHNKPVKPYICKFCGREYARRDYFEKHVNSHLKTENS</sequence>
<feature type="region of interest" description="Disordered" evidence="2">
    <location>
        <begin position="230"/>
        <end position="255"/>
    </location>
</feature>
<evidence type="ECO:0000313" key="5">
    <source>
        <dbReference type="Proteomes" id="UP001153620"/>
    </source>
</evidence>
<dbReference type="AlphaFoldDB" id="A0A9N9RKI3"/>
<evidence type="ECO:0000256" key="1">
    <source>
        <dbReference type="PROSITE-ProRule" id="PRU00042"/>
    </source>
</evidence>
<name>A0A9N9RKI3_9DIPT</name>
<feature type="region of interest" description="Disordered" evidence="2">
    <location>
        <begin position="297"/>
        <end position="323"/>
    </location>
</feature>
<feature type="region of interest" description="Disordered" evidence="2">
    <location>
        <begin position="1"/>
        <end position="21"/>
    </location>
</feature>
<accession>A0A9N9RKI3</accession>
<evidence type="ECO:0000313" key="4">
    <source>
        <dbReference type="EMBL" id="CAG9798331.1"/>
    </source>
</evidence>
<dbReference type="OrthoDB" id="8931760at2759"/>
<dbReference type="EMBL" id="OU895877">
    <property type="protein sequence ID" value="CAG9798331.1"/>
    <property type="molecule type" value="Genomic_DNA"/>
</dbReference>
<keyword evidence="1" id="KW-0479">Metal-binding</keyword>